<proteinExistence type="predicted"/>
<accession>A0A0B1JMB6</accession>
<evidence type="ECO:0000313" key="1">
    <source>
        <dbReference type="EMBL" id="GDH53870.1"/>
    </source>
</evidence>
<protein>
    <submittedName>
        <fullName evidence="3">Uncharacterized protein</fullName>
    </submittedName>
</protein>
<dbReference type="EMBL" id="BFXY01000124">
    <property type="protein sequence ID" value="GDH53870.1"/>
    <property type="molecule type" value="Genomic_DNA"/>
</dbReference>
<organism evidence="3 5">
    <name type="scientific">Escherichia coli</name>
    <dbReference type="NCBI Taxonomy" id="562"/>
    <lineage>
        <taxon>Bacteria</taxon>
        <taxon>Pseudomonadati</taxon>
        <taxon>Pseudomonadota</taxon>
        <taxon>Gammaproteobacteria</taxon>
        <taxon>Enterobacterales</taxon>
        <taxon>Enterobacteriaceae</taxon>
        <taxon>Escherichia</taxon>
    </lineage>
</organism>
<evidence type="ECO:0000313" key="3">
    <source>
        <dbReference type="EMBL" id="NYP88421.1"/>
    </source>
</evidence>
<dbReference type="EMBL" id="BFXY01000172">
    <property type="protein sequence ID" value="GDH64735.1"/>
    <property type="molecule type" value="Genomic_DNA"/>
</dbReference>
<dbReference type="Proteomes" id="UP000303027">
    <property type="component" value="Unassembled WGS sequence"/>
</dbReference>
<gene>
    <name evidence="1" type="ORF">BvCmsKKP061_03747</name>
    <name evidence="2" type="ORF">BvCmsKKP061_05179</name>
    <name evidence="3" type="ORF">G4A47_25410</name>
</gene>
<dbReference type="EMBL" id="JABUPU010000072">
    <property type="protein sequence ID" value="NYP88421.1"/>
    <property type="molecule type" value="Genomic_DNA"/>
</dbReference>
<evidence type="ECO:0000313" key="5">
    <source>
        <dbReference type="Proteomes" id="UP000517067"/>
    </source>
</evidence>
<name>A0A0B1JMB6_ECOLX</name>
<evidence type="ECO:0000313" key="2">
    <source>
        <dbReference type="EMBL" id="GDH64735.1"/>
    </source>
</evidence>
<comment type="caution">
    <text evidence="3">The sequence shown here is derived from an EMBL/GenBank/DDBJ whole genome shotgun (WGS) entry which is preliminary data.</text>
</comment>
<sequence>MYNDEHKYTACMQAMNEQFKSAFLKLIQQNHEAVKSIQAEPYGHLTPPTLDIMSRILTPAMLLRLKDNINDWLNEELNYLECEWDHHYAKSQKERIFRRLSGNR</sequence>
<dbReference type="AlphaFoldDB" id="A0A0B1JMB6"/>
<evidence type="ECO:0000313" key="4">
    <source>
        <dbReference type="Proteomes" id="UP000303027"/>
    </source>
</evidence>
<dbReference type="Proteomes" id="UP000517067">
    <property type="component" value="Unassembled WGS sequence"/>
</dbReference>
<reference evidence="1 4" key="1">
    <citation type="submission" date="2018-04" db="EMBL/GenBank/DDBJ databases">
        <title>Large scale genomics of bovine and human commensal E. coli to reveal the emerging process of EHEC.</title>
        <authorList>
            <person name="Arimizu Y."/>
            <person name="Ogura Y."/>
        </authorList>
    </citation>
    <scope>NUCLEOTIDE SEQUENCE [LARGE SCALE GENOMIC DNA]</scope>
    <source>
        <strain evidence="1 4">KK-P061</strain>
    </source>
</reference>
<reference evidence="3 5" key="2">
    <citation type="journal article" date="2020" name="J. Appl. Microbiol.">
        <title>Genetic characterization of Shigatoxigenic and enteropathogenic Escherichia coli O80:H2 from diarrheic and septicemic calves and relatedness to human Shigatoxigenic E. coli O80:H2.</title>
        <authorList>
            <person name="Habets A."/>
            <person name="Crombe F."/>
            <person name="Nakamura K."/>
            <person name="Guerin V."/>
            <person name="De Rauw K."/>
            <person name="Pierard D."/>
            <person name="Saulmont M."/>
            <person name="Hayashi T."/>
            <person name="Mainil J.G."/>
            <person name="Thiry D."/>
        </authorList>
    </citation>
    <scope>NUCLEOTIDE SEQUENCE [LARGE SCALE GENOMIC DNA]</scope>
    <source>
        <strain evidence="3 5">EH3307</strain>
    </source>
</reference>